<dbReference type="GO" id="GO:0020037">
    <property type="term" value="F:heme binding"/>
    <property type="evidence" value="ECO:0007669"/>
    <property type="project" value="InterPro"/>
</dbReference>
<dbReference type="SUPFAM" id="SSF48264">
    <property type="entry name" value="Cytochrome P450"/>
    <property type="match status" value="2"/>
</dbReference>
<dbReference type="GeneID" id="54479031"/>
<dbReference type="PRINTS" id="PR00463">
    <property type="entry name" value="EP450I"/>
</dbReference>
<dbReference type="PRINTS" id="PR00385">
    <property type="entry name" value="P450"/>
</dbReference>
<protein>
    <submittedName>
        <fullName evidence="8">Cytochrome P450</fullName>
    </submittedName>
</protein>
<dbReference type="InterPro" id="IPR002401">
    <property type="entry name" value="Cyt_P450_E_grp-I"/>
</dbReference>
<dbReference type="InterPro" id="IPR017972">
    <property type="entry name" value="Cyt_P450_CS"/>
</dbReference>
<reference evidence="8" key="1">
    <citation type="journal article" date="2020" name="Stud. Mycol.">
        <title>101 Dothideomycetes genomes: a test case for predicting lifestyles and emergence of pathogens.</title>
        <authorList>
            <person name="Haridas S."/>
            <person name="Albert R."/>
            <person name="Binder M."/>
            <person name="Bloem J."/>
            <person name="Labutti K."/>
            <person name="Salamov A."/>
            <person name="Andreopoulos B."/>
            <person name="Baker S."/>
            <person name="Barry K."/>
            <person name="Bills G."/>
            <person name="Bluhm B."/>
            <person name="Cannon C."/>
            <person name="Castanera R."/>
            <person name="Culley D."/>
            <person name="Daum C."/>
            <person name="Ezra D."/>
            <person name="Gonzalez J."/>
            <person name="Henrissat B."/>
            <person name="Kuo A."/>
            <person name="Liang C."/>
            <person name="Lipzen A."/>
            <person name="Lutzoni F."/>
            <person name="Magnuson J."/>
            <person name="Mondo S."/>
            <person name="Nolan M."/>
            <person name="Ohm R."/>
            <person name="Pangilinan J."/>
            <person name="Park H.-J."/>
            <person name="Ramirez L."/>
            <person name="Alfaro M."/>
            <person name="Sun H."/>
            <person name="Tritt A."/>
            <person name="Yoshinaga Y."/>
            <person name="Zwiers L.-H."/>
            <person name="Turgeon B."/>
            <person name="Goodwin S."/>
            <person name="Spatafora J."/>
            <person name="Crous P."/>
            <person name="Grigoriev I."/>
        </authorList>
    </citation>
    <scope>NUCLEOTIDE SEQUENCE</scope>
    <source>
        <strain evidence="8">CBS 113389</strain>
    </source>
</reference>
<gene>
    <name evidence="8" type="ORF">BDY17DRAFT_342792</name>
</gene>
<evidence type="ECO:0000256" key="5">
    <source>
        <dbReference type="PIRSR" id="PIRSR602401-1"/>
    </source>
</evidence>
<evidence type="ECO:0000313" key="9">
    <source>
        <dbReference type="Proteomes" id="UP000799767"/>
    </source>
</evidence>
<dbReference type="Proteomes" id="UP000799767">
    <property type="component" value="Unassembled WGS sequence"/>
</dbReference>
<dbReference type="PROSITE" id="PS00086">
    <property type="entry name" value="CYTOCHROME_P450"/>
    <property type="match status" value="1"/>
</dbReference>
<dbReference type="InterPro" id="IPR001128">
    <property type="entry name" value="Cyt_P450"/>
</dbReference>
<keyword evidence="3 5" id="KW-0479">Metal-binding</keyword>
<dbReference type="GO" id="GO:0016705">
    <property type="term" value="F:oxidoreductase activity, acting on paired donors, with incorporation or reduction of molecular oxygen"/>
    <property type="evidence" value="ECO:0007669"/>
    <property type="project" value="InterPro"/>
</dbReference>
<dbReference type="AlphaFoldDB" id="A0A6A6Q7W1"/>
<dbReference type="InterPro" id="IPR036396">
    <property type="entry name" value="Cyt_P450_sf"/>
</dbReference>
<dbReference type="GO" id="GO:0004497">
    <property type="term" value="F:monooxygenase activity"/>
    <property type="evidence" value="ECO:0007669"/>
    <property type="project" value="UniProtKB-KW"/>
</dbReference>
<keyword evidence="5 6" id="KW-0349">Heme</keyword>
<organism evidence="8 9">
    <name type="scientific">Neohortaea acidophila</name>
    <dbReference type="NCBI Taxonomy" id="245834"/>
    <lineage>
        <taxon>Eukaryota</taxon>
        <taxon>Fungi</taxon>
        <taxon>Dikarya</taxon>
        <taxon>Ascomycota</taxon>
        <taxon>Pezizomycotina</taxon>
        <taxon>Dothideomycetes</taxon>
        <taxon>Dothideomycetidae</taxon>
        <taxon>Mycosphaerellales</taxon>
        <taxon>Teratosphaeriaceae</taxon>
        <taxon>Neohortaea</taxon>
    </lineage>
</organism>
<evidence type="ECO:0000256" key="1">
    <source>
        <dbReference type="ARBA" id="ARBA00001971"/>
    </source>
</evidence>
<dbReference type="PANTHER" id="PTHR24305">
    <property type="entry name" value="CYTOCHROME P450"/>
    <property type="match status" value="1"/>
</dbReference>
<evidence type="ECO:0000256" key="7">
    <source>
        <dbReference type="SAM" id="MobiDB-lite"/>
    </source>
</evidence>
<keyword evidence="6" id="KW-0560">Oxidoreductase</keyword>
<dbReference type="PANTHER" id="PTHR24305:SF232">
    <property type="entry name" value="P450, PUTATIVE (EUROFUNG)-RELATED"/>
    <property type="match status" value="1"/>
</dbReference>
<proteinExistence type="inferred from homology"/>
<dbReference type="Gene3D" id="1.10.630.10">
    <property type="entry name" value="Cytochrome P450"/>
    <property type="match status" value="1"/>
</dbReference>
<sequence length="579" mass="64258">MATLISPSLALVVAGLLLLGFVLYRASIPTPIPGIPYFAASASRPFGDVPDAMRHLAQTKQICTFLTQRCVELQSPICQVFMRPFSKPWVVVADSREAQDIMGRRTREFDRSEFFGDLFSGTVPHNQVHMKTTDQWRWNRRLMADTMSPAFLQNVAGPQVAAAFADLLELWREKCKIANGRPISVADDVMEAMVDTIFASSFGASSAANRAQLDFITQADIPLPSTMGVDDVVEFPKAPHPTVYDAITGLTESSIIPMQSPLGRRHHWFALTFYPRLRRARKLVEQLMYDKLDAAWNKFSHPSASDADIKCAAELIVEREAKLAAKESRAPQYKTPIVRDELFGFIMAGHETTASTLTWGLKLLTQHQEIQQKLREHLKSAFGGAEKGSGLPSPIEIGKAQAPYLDAVIEEILRASGTVAMNVRVAVQDTQLLGHVIPKGTDIFMLTQGPSYTAPSLPVQESKRSKTSQQVPPNERWTGDWKESTLSAFDPDRWLRTDAMGSKAFDPQSGVQQTFGAGTRGCFGKKLARLMLRITITSIILTFDLQPLPQNLAGFEAVDVLTHRPQYVYLRLAALENKE</sequence>
<dbReference type="Pfam" id="PF00067">
    <property type="entry name" value="p450"/>
    <property type="match status" value="2"/>
</dbReference>
<keyword evidence="6" id="KW-0503">Monooxygenase</keyword>
<evidence type="ECO:0000256" key="2">
    <source>
        <dbReference type="ARBA" id="ARBA00010617"/>
    </source>
</evidence>
<evidence type="ECO:0000256" key="3">
    <source>
        <dbReference type="ARBA" id="ARBA00022723"/>
    </source>
</evidence>
<comment type="cofactor">
    <cofactor evidence="1 5">
        <name>heme</name>
        <dbReference type="ChEBI" id="CHEBI:30413"/>
    </cofactor>
</comment>
<name>A0A6A6Q7W1_9PEZI</name>
<dbReference type="EMBL" id="MU001631">
    <property type="protein sequence ID" value="KAF2488139.1"/>
    <property type="molecule type" value="Genomic_DNA"/>
</dbReference>
<accession>A0A6A6Q7W1</accession>
<feature type="region of interest" description="Disordered" evidence="7">
    <location>
        <begin position="455"/>
        <end position="479"/>
    </location>
</feature>
<feature type="binding site" description="axial binding residue" evidence="5">
    <location>
        <position position="522"/>
    </location>
    <ligand>
        <name>heme</name>
        <dbReference type="ChEBI" id="CHEBI:30413"/>
    </ligand>
    <ligandPart>
        <name>Fe</name>
        <dbReference type="ChEBI" id="CHEBI:18248"/>
    </ligandPart>
</feature>
<comment type="similarity">
    <text evidence="2 6">Belongs to the cytochrome P450 family.</text>
</comment>
<keyword evidence="9" id="KW-1185">Reference proteome</keyword>
<dbReference type="GO" id="GO:0005506">
    <property type="term" value="F:iron ion binding"/>
    <property type="evidence" value="ECO:0007669"/>
    <property type="project" value="InterPro"/>
</dbReference>
<dbReference type="RefSeq" id="XP_033594708.1">
    <property type="nucleotide sequence ID" value="XM_033738029.1"/>
</dbReference>
<evidence type="ECO:0000313" key="8">
    <source>
        <dbReference type="EMBL" id="KAF2488139.1"/>
    </source>
</evidence>
<keyword evidence="4 5" id="KW-0408">Iron</keyword>
<dbReference type="OrthoDB" id="1470350at2759"/>
<dbReference type="InterPro" id="IPR050121">
    <property type="entry name" value="Cytochrome_P450_monoxygenase"/>
</dbReference>
<evidence type="ECO:0000256" key="4">
    <source>
        <dbReference type="ARBA" id="ARBA00023004"/>
    </source>
</evidence>
<evidence type="ECO:0000256" key="6">
    <source>
        <dbReference type="RuleBase" id="RU000461"/>
    </source>
</evidence>